<protein>
    <recommendedName>
        <fullName evidence="3">DUF692 family protein</fullName>
    </recommendedName>
</protein>
<proteinExistence type="predicted"/>
<gene>
    <name evidence="1" type="ORF">C6H66_19065</name>
</gene>
<reference evidence="1 2" key="1">
    <citation type="submission" date="2018-02" db="EMBL/GenBank/DDBJ databases">
        <title>Five New Genomes of Indian Photorhabdus Isolates TSA.</title>
        <authorList>
            <person name="Dubay B."/>
            <person name="Somvanshi V.S."/>
        </authorList>
    </citation>
    <scope>NUCLEOTIDE SEQUENCE [LARGE SCALE GENOMIC DNA]</scope>
    <source>
        <strain evidence="1 2">H1</strain>
    </source>
</reference>
<accession>A0A2S8PX29</accession>
<dbReference type="Pfam" id="PF05114">
    <property type="entry name" value="MbnB_TglH_ChrH"/>
    <property type="match status" value="1"/>
</dbReference>
<dbReference type="Gene3D" id="3.20.20.150">
    <property type="entry name" value="Divalent-metal-dependent TIM barrel enzymes"/>
    <property type="match status" value="1"/>
</dbReference>
<evidence type="ECO:0008006" key="3">
    <source>
        <dbReference type="Google" id="ProtNLM"/>
    </source>
</evidence>
<sequence length="358" mass="40845">MRIACGFNPNFLSGEIHIPSKVSMIELGITAYNILSVAEKRTPFERYNGKFSLHIARSAITEDMQSGCNYINNIIPRIINTEKTISIGFHLCGSRKDNIGKYGFTPHYERSKRKERNAINFLKEVSQTYQIDTWIENSNFYSCEPSEISNAIISANYISKESDSKQIVDLAHLIINSVNAKVDPLIFIGMIDWDNVVEVHLSGIIEGKDGTFHDGHSERVHHIVWDSFEKIVSSKLIKENCYINIEHTENSWLKNLSGYNNDFEKLNSILLKNKETSKPSNANMSNYAKSYLSKTLLAAIKNKKEIEIAKSENIESLISSWILSIEESEVNLCLTKEEEDETINSVHYLKSFESFLNR</sequence>
<evidence type="ECO:0000313" key="2">
    <source>
        <dbReference type="Proteomes" id="UP000239550"/>
    </source>
</evidence>
<organism evidence="1 2">
    <name type="scientific">Photorhabdus hindustanensis</name>
    <dbReference type="NCBI Taxonomy" id="2918802"/>
    <lineage>
        <taxon>Bacteria</taxon>
        <taxon>Pseudomonadati</taxon>
        <taxon>Pseudomonadota</taxon>
        <taxon>Gammaproteobacteria</taxon>
        <taxon>Enterobacterales</taxon>
        <taxon>Morganellaceae</taxon>
        <taxon>Photorhabdus</taxon>
    </lineage>
</organism>
<dbReference type="PANTHER" id="PTHR42194">
    <property type="entry name" value="UPF0276 PROTEIN HI_1600"/>
    <property type="match status" value="1"/>
</dbReference>
<dbReference type="RefSeq" id="WP_105396401.1">
    <property type="nucleotide sequence ID" value="NZ_CAWNTA010000122.1"/>
</dbReference>
<dbReference type="AlphaFoldDB" id="A0A2S8PX29"/>
<dbReference type="Proteomes" id="UP000239550">
    <property type="component" value="Unassembled WGS sequence"/>
</dbReference>
<dbReference type="InterPro" id="IPR007801">
    <property type="entry name" value="MbnB/TglH/ChrH"/>
</dbReference>
<name>A0A2S8PX29_9GAMM</name>
<comment type="caution">
    <text evidence="1">The sequence shown here is derived from an EMBL/GenBank/DDBJ whole genome shotgun (WGS) entry which is preliminary data.</text>
</comment>
<evidence type="ECO:0000313" key="1">
    <source>
        <dbReference type="EMBL" id="PQQ23553.1"/>
    </source>
</evidence>
<dbReference type="PANTHER" id="PTHR42194:SF1">
    <property type="entry name" value="UPF0276 PROTEIN HI_1600"/>
    <property type="match status" value="1"/>
</dbReference>
<dbReference type="EMBL" id="PUWT01000055">
    <property type="protein sequence ID" value="PQQ23553.1"/>
    <property type="molecule type" value="Genomic_DNA"/>
</dbReference>
<keyword evidence="2" id="KW-1185">Reference proteome</keyword>